<organism evidence="5 6">
    <name type="scientific">Plantimonas leprariae</name>
    <dbReference type="NCBI Taxonomy" id="2615207"/>
    <lineage>
        <taxon>Bacteria</taxon>
        <taxon>Pseudomonadati</taxon>
        <taxon>Pseudomonadota</taxon>
        <taxon>Alphaproteobacteria</taxon>
        <taxon>Hyphomicrobiales</taxon>
        <taxon>Aurantimonadaceae</taxon>
        <taxon>Plantimonas</taxon>
    </lineage>
</organism>
<evidence type="ECO:0000259" key="4">
    <source>
        <dbReference type="PROSITE" id="PS50924"/>
    </source>
</evidence>
<dbReference type="PANTHER" id="PTHR44757:SF2">
    <property type="entry name" value="BIOFILM ARCHITECTURE MAINTENANCE PROTEIN MBAA"/>
    <property type="match status" value="1"/>
</dbReference>
<evidence type="ECO:0000259" key="2">
    <source>
        <dbReference type="PROSITE" id="PS50883"/>
    </source>
</evidence>
<dbReference type="SUPFAM" id="SSF141868">
    <property type="entry name" value="EAL domain-like"/>
    <property type="match status" value="1"/>
</dbReference>
<dbReference type="SMART" id="SM00052">
    <property type="entry name" value="EAL"/>
    <property type="match status" value="1"/>
</dbReference>
<proteinExistence type="predicted"/>
<name>A0A7V7PMF3_9HYPH</name>
<sequence length="814" mass="87697">MSHLLADLTSYHDPYWAILVLLAAVPGMTVMLNLLHGAHRSSGRRRAILLILGAIVSAAANWGAFLASLKSAYPQIEVAVPLGHTVAALATSFTCSLLAVRIAAIGRRSGRNVLLAGSLQSFGLSCMIFVSMSGMVSPFALSYDLTAVLVVMILGAMLSSFAIWENSNTSRRHPLIIAVALGVGSIAAVGFGSLAAVLSFGDWMDAVAQPDDLTSSPIVVIGAAEAATVLVLSLIGSLVDNRVAARDKLEANRLRQLADSTFEAILIHRNGVVLDGNEAFSMLLDVASGGTVGLDIRNLVPDEALAFAMPLAGSRRQECEIRVRGGERLPVEMLSRSITYRGEAAVVTALRDISERRASEARVRFLAHHDLLTELPNRVLLKERLDDAVAIATATDVPLAVLCLDLDGFKLVNDTFGHAIGDELLQQVAVRLRACLGPGEFVARIGGDEFVILQPSGAQSAAASDLAQRVIAALSAAFDLQGRRACIGTSIGVAVFPSDGDTPASLLKRADIALYRAKHGGRGCFRFFDAEIDHEVDDRPQLERELQSAIAGNELALAYQPIFDRDEKLLGFEALMRWTHPTLGPISPARFIPIAEESKLIVHMGEWALRKACRTAADWPLPLRIAVNLSPIQMLQKGLCSTVEAALNESGLPPEQLELEITEGVLLQDADAANSIIGQLRALGVRIVLDDFGTGYSSLSYLHRFQFQKLKIDRSFVQRLSDDRNAQAIVKAIISMSRDLGIAVTAEGVETAEQLQQLRLQGCDELQGYRLGRPLPHDETGAFVARYGTEAALAQLQTLRERMASEVEQRRLAN</sequence>
<dbReference type="Pfam" id="PF00563">
    <property type="entry name" value="EAL"/>
    <property type="match status" value="1"/>
</dbReference>
<dbReference type="NCBIfam" id="TIGR00229">
    <property type="entry name" value="sensory_box"/>
    <property type="match status" value="1"/>
</dbReference>
<feature type="transmembrane region" description="Helical" evidence="1">
    <location>
        <begin position="176"/>
        <end position="198"/>
    </location>
</feature>
<feature type="transmembrane region" description="Helical" evidence="1">
    <location>
        <begin position="79"/>
        <end position="100"/>
    </location>
</feature>
<dbReference type="SMART" id="SM00267">
    <property type="entry name" value="GGDEF"/>
    <property type="match status" value="1"/>
</dbReference>
<keyword evidence="6" id="KW-1185">Reference proteome</keyword>
<protein>
    <submittedName>
        <fullName evidence="5">EAL domain-containing protein</fullName>
    </submittedName>
</protein>
<feature type="transmembrane region" description="Helical" evidence="1">
    <location>
        <begin position="47"/>
        <end position="67"/>
    </location>
</feature>
<comment type="caution">
    <text evidence="5">The sequence shown here is derived from an EMBL/GenBank/DDBJ whole genome shotgun (WGS) entry which is preliminary data.</text>
</comment>
<dbReference type="Gene3D" id="3.20.20.450">
    <property type="entry name" value="EAL domain"/>
    <property type="match status" value="1"/>
</dbReference>
<feature type="transmembrane region" description="Helical" evidence="1">
    <location>
        <begin position="145"/>
        <end position="164"/>
    </location>
</feature>
<dbReference type="InterPro" id="IPR001633">
    <property type="entry name" value="EAL_dom"/>
</dbReference>
<evidence type="ECO:0000313" key="5">
    <source>
        <dbReference type="EMBL" id="KAB0678095.1"/>
    </source>
</evidence>
<reference evidence="5 6" key="1">
    <citation type="submission" date="2019-09" db="EMBL/GenBank/DDBJ databases">
        <title>YIM 132180 draft genome.</title>
        <authorList>
            <person name="Zhang K."/>
        </authorList>
    </citation>
    <scope>NUCLEOTIDE SEQUENCE [LARGE SCALE GENOMIC DNA]</scope>
    <source>
        <strain evidence="5 6">YIM 132180</strain>
    </source>
</reference>
<dbReference type="AlphaFoldDB" id="A0A7V7PMF3"/>
<keyword evidence="1" id="KW-0472">Membrane</keyword>
<dbReference type="RefSeq" id="WP_150971645.1">
    <property type="nucleotide sequence ID" value="NZ_VZDO01000014.1"/>
</dbReference>
<gene>
    <name evidence="5" type="ORF">F6X38_16860</name>
</gene>
<dbReference type="CDD" id="cd01949">
    <property type="entry name" value="GGDEF"/>
    <property type="match status" value="1"/>
</dbReference>
<dbReference type="InterPro" id="IPR035919">
    <property type="entry name" value="EAL_sf"/>
</dbReference>
<dbReference type="InterPro" id="IPR029787">
    <property type="entry name" value="Nucleotide_cyclase"/>
</dbReference>
<dbReference type="SUPFAM" id="SSF55785">
    <property type="entry name" value="PYP-like sensor domain (PAS domain)"/>
    <property type="match status" value="1"/>
</dbReference>
<keyword evidence="1" id="KW-0812">Transmembrane</keyword>
<dbReference type="InterPro" id="IPR000014">
    <property type="entry name" value="PAS"/>
</dbReference>
<dbReference type="EMBL" id="VZDO01000014">
    <property type="protein sequence ID" value="KAB0678095.1"/>
    <property type="molecule type" value="Genomic_DNA"/>
</dbReference>
<dbReference type="Gene3D" id="3.30.450.20">
    <property type="entry name" value="PAS domain"/>
    <property type="match status" value="1"/>
</dbReference>
<evidence type="ECO:0000259" key="3">
    <source>
        <dbReference type="PROSITE" id="PS50887"/>
    </source>
</evidence>
<dbReference type="InterPro" id="IPR000160">
    <property type="entry name" value="GGDEF_dom"/>
</dbReference>
<dbReference type="InterPro" id="IPR005330">
    <property type="entry name" value="MHYT_dom"/>
</dbReference>
<evidence type="ECO:0000256" key="1">
    <source>
        <dbReference type="PROSITE-ProRule" id="PRU00244"/>
    </source>
</evidence>
<feature type="domain" description="EAL" evidence="2">
    <location>
        <begin position="539"/>
        <end position="788"/>
    </location>
</feature>
<feature type="domain" description="GGDEF" evidence="3">
    <location>
        <begin position="397"/>
        <end position="530"/>
    </location>
</feature>
<dbReference type="CDD" id="cd01948">
    <property type="entry name" value="EAL"/>
    <property type="match status" value="1"/>
</dbReference>
<dbReference type="Proteomes" id="UP000432089">
    <property type="component" value="Unassembled WGS sequence"/>
</dbReference>
<dbReference type="PANTHER" id="PTHR44757">
    <property type="entry name" value="DIGUANYLATE CYCLASE DGCP"/>
    <property type="match status" value="1"/>
</dbReference>
<feature type="domain" description="MHYT" evidence="4">
    <location>
        <begin position="12"/>
        <end position="200"/>
    </location>
</feature>
<dbReference type="GO" id="GO:0016020">
    <property type="term" value="C:membrane"/>
    <property type="evidence" value="ECO:0007669"/>
    <property type="project" value="UniProtKB-UniRule"/>
</dbReference>
<dbReference type="InterPro" id="IPR035965">
    <property type="entry name" value="PAS-like_dom_sf"/>
</dbReference>
<dbReference type="InterPro" id="IPR043128">
    <property type="entry name" value="Rev_trsase/Diguanyl_cyclase"/>
</dbReference>
<dbReference type="Gene3D" id="3.30.70.270">
    <property type="match status" value="1"/>
</dbReference>
<dbReference type="InterPro" id="IPR052155">
    <property type="entry name" value="Biofilm_reg_signaling"/>
</dbReference>
<accession>A0A7V7PMF3</accession>
<evidence type="ECO:0000313" key="6">
    <source>
        <dbReference type="Proteomes" id="UP000432089"/>
    </source>
</evidence>
<feature type="transmembrane region" description="Helical" evidence="1">
    <location>
        <begin position="112"/>
        <end position="133"/>
    </location>
</feature>
<keyword evidence="1" id="KW-1133">Transmembrane helix</keyword>
<feature type="transmembrane region" description="Helical" evidence="1">
    <location>
        <begin position="218"/>
        <end position="239"/>
    </location>
</feature>
<feature type="transmembrane region" description="Helical" evidence="1">
    <location>
        <begin position="15"/>
        <end position="35"/>
    </location>
</feature>
<dbReference type="PROSITE" id="PS50883">
    <property type="entry name" value="EAL"/>
    <property type="match status" value="1"/>
</dbReference>
<dbReference type="PROSITE" id="PS50924">
    <property type="entry name" value="MHYT"/>
    <property type="match status" value="1"/>
</dbReference>
<dbReference type="Pfam" id="PF00990">
    <property type="entry name" value="GGDEF"/>
    <property type="match status" value="1"/>
</dbReference>
<dbReference type="SUPFAM" id="SSF55073">
    <property type="entry name" value="Nucleotide cyclase"/>
    <property type="match status" value="1"/>
</dbReference>
<dbReference type="PROSITE" id="PS50887">
    <property type="entry name" value="GGDEF"/>
    <property type="match status" value="1"/>
</dbReference>
<dbReference type="NCBIfam" id="TIGR00254">
    <property type="entry name" value="GGDEF"/>
    <property type="match status" value="1"/>
</dbReference>